<keyword evidence="1" id="KW-1003">Cell membrane</keyword>
<dbReference type="PANTHER" id="PTHR35529">
    <property type="entry name" value="MANGANESE EFFLUX PUMP MNTP-RELATED"/>
    <property type="match status" value="1"/>
</dbReference>
<evidence type="ECO:0000256" key="4">
    <source>
        <dbReference type="ARBA" id="ARBA00023136"/>
    </source>
</evidence>
<feature type="transmembrane region" description="Helical" evidence="5">
    <location>
        <begin position="188"/>
        <end position="205"/>
    </location>
</feature>
<accession>A0A415NX45</accession>
<name>A0A415NX45_9FIRM</name>
<dbReference type="Proteomes" id="UP000284868">
    <property type="component" value="Unassembled WGS sequence"/>
</dbReference>
<evidence type="ECO:0000256" key="3">
    <source>
        <dbReference type="ARBA" id="ARBA00022989"/>
    </source>
</evidence>
<dbReference type="RefSeq" id="WP_022420012.1">
    <property type="nucleotide sequence ID" value="NZ_CAUFDR010000023.1"/>
</dbReference>
<dbReference type="Pfam" id="PF02659">
    <property type="entry name" value="Mntp"/>
    <property type="match status" value="1"/>
</dbReference>
<evidence type="ECO:0000313" key="6">
    <source>
        <dbReference type="EMBL" id="RHM04976.1"/>
    </source>
</evidence>
<dbReference type="OrthoDB" id="1650809at2"/>
<evidence type="ECO:0000313" key="7">
    <source>
        <dbReference type="Proteomes" id="UP000284868"/>
    </source>
</evidence>
<dbReference type="EMBL" id="QRPK01000119">
    <property type="protein sequence ID" value="RHM04976.1"/>
    <property type="molecule type" value="Genomic_DNA"/>
</dbReference>
<evidence type="ECO:0000256" key="5">
    <source>
        <dbReference type="SAM" id="Phobius"/>
    </source>
</evidence>
<dbReference type="PANTHER" id="PTHR35529:SF2">
    <property type="entry name" value="SPORULATION PROTEIN YTAF-RELATED"/>
    <property type="match status" value="1"/>
</dbReference>
<evidence type="ECO:0000256" key="1">
    <source>
        <dbReference type="ARBA" id="ARBA00022475"/>
    </source>
</evidence>
<keyword evidence="7" id="KW-1185">Reference proteome</keyword>
<feature type="transmembrane region" description="Helical" evidence="5">
    <location>
        <begin position="156"/>
        <end position="176"/>
    </location>
</feature>
<feature type="transmembrane region" description="Helical" evidence="5">
    <location>
        <begin position="130"/>
        <end position="150"/>
    </location>
</feature>
<sequence>MIEVIILVSALSIDSFLASFAYSSEGIRIPFRCACLIAGIGVGFLGISLYCADIVNNFLSPMLCRRISCIIFLLMGFHALFEGAIKRFLRHRRNKAMTLSFHNIRLVFDIYLDETKADVDKSKYLSVKEAVYLAIALSLDGLVSGFAFGIQITQPVYVLVVSFSVGLISLIVGFAIGERIGKKYKLDCSWLSGLLFLFLAGTRFLS</sequence>
<organism evidence="6 7">
    <name type="scientific">Amedibacillus dolichus</name>
    <dbReference type="NCBI Taxonomy" id="31971"/>
    <lineage>
        <taxon>Bacteria</taxon>
        <taxon>Bacillati</taxon>
        <taxon>Bacillota</taxon>
        <taxon>Erysipelotrichia</taxon>
        <taxon>Erysipelotrichales</taxon>
        <taxon>Erysipelotrichaceae</taxon>
        <taxon>Amedibacillus</taxon>
    </lineage>
</organism>
<keyword evidence="3 5" id="KW-1133">Transmembrane helix</keyword>
<proteinExistence type="predicted"/>
<feature type="transmembrane region" description="Helical" evidence="5">
    <location>
        <begin position="35"/>
        <end position="59"/>
    </location>
</feature>
<dbReference type="InterPro" id="IPR003810">
    <property type="entry name" value="Mntp/YtaF"/>
</dbReference>
<comment type="caution">
    <text evidence="6">The sequence shown here is derived from an EMBL/GenBank/DDBJ whole genome shotgun (WGS) entry which is preliminary data.</text>
</comment>
<gene>
    <name evidence="6" type="ORF">DWZ83_10615</name>
</gene>
<feature type="transmembrane region" description="Helical" evidence="5">
    <location>
        <begin position="6"/>
        <end position="23"/>
    </location>
</feature>
<keyword evidence="4 5" id="KW-0472">Membrane</keyword>
<protein>
    <submittedName>
        <fullName evidence="6">Sporulation protein</fullName>
    </submittedName>
</protein>
<reference evidence="6 7" key="1">
    <citation type="submission" date="2018-08" db="EMBL/GenBank/DDBJ databases">
        <title>A genome reference for cultivated species of the human gut microbiota.</title>
        <authorList>
            <person name="Zou Y."/>
            <person name="Xue W."/>
            <person name="Luo G."/>
        </authorList>
    </citation>
    <scope>NUCLEOTIDE SEQUENCE [LARGE SCALE GENOMIC DNA]</scope>
    <source>
        <strain evidence="6 7">AF35-6BH</strain>
    </source>
</reference>
<feature type="transmembrane region" description="Helical" evidence="5">
    <location>
        <begin position="65"/>
        <end position="85"/>
    </location>
</feature>
<dbReference type="AlphaFoldDB" id="A0A415NX45"/>
<evidence type="ECO:0000256" key="2">
    <source>
        <dbReference type="ARBA" id="ARBA00022692"/>
    </source>
</evidence>
<keyword evidence="2 5" id="KW-0812">Transmembrane</keyword>